<name>A0A4C1WVS5_EUMVA</name>
<protein>
    <submittedName>
        <fullName evidence="2">Uncharacterized protein</fullName>
    </submittedName>
</protein>
<dbReference type="EMBL" id="BGZK01000641">
    <property type="protein sequence ID" value="GBP54217.1"/>
    <property type="molecule type" value="Genomic_DNA"/>
</dbReference>
<comment type="caution">
    <text evidence="2">The sequence shown here is derived from an EMBL/GenBank/DDBJ whole genome shotgun (WGS) entry which is preliminary data.</text>
</comment>
<dbReference type="AlphaFoldDB" id="A0A4C1WVS5"/>
<accession>A0A4C1WVS5</accession>
<keyword evidence="3" id="KW-1185">Reference proteome</keyword>
<proteinExistence type="predicted"/>
<gene>
    <name evidence="2" type="ORF">EVAR_43242_1</name>
</gene>
<feature type="region of interest" description="Disordered" evidence="1">
    <location>
        <begin position="53"/>
        <end position="110"/>
    </location>
</feature>
<evidence type="ECO:0000313" key="3">
    <source>
        <dbReference type="Proteomes" id="UP000299102"/>
    </source>
</evidence>
<evidence type="ECO:0000256" key="1">
    <source>
        <dbReference type="SAM" id="MobiDB-lite"/>
    </source>
</evidence>
<feature type="compositionally biased region" description="Basic residues" evidence="1">
    <location>
        <begin position="58"/>
        <end position="77"/>
    </location>
</feature>
<organism evidence="2 3">
    <name type="scientific">Eumeta variegata</name>
    <name type="common">Bagworm moth</name>
    <name type="synonym">Eumeta japonica</name>
    <dbReference type="NCBI Taxonomy" id="151549"/>
    <lineage>
        <taxon>Eukaryota</taxon>
        <taxon>Metazoa</taxon>
        <taxon>Ecdysozoa</taxon>
        <taxon>Arthropoda</taxon>
        <taxon>Hexapoda</taxon>
        <taxon>Insecta</taxon>
        <taxon>Pterygota</taxon>
        <taxon>Neoptera</taxon>
        <taxon>Endopterygota</taxon>
        <taxon>Lepidoptera</taxon>
        <taxon>Glossata</taxon>
        <taxon>Ditrysia</taxon>
        <taxon>Tineoidea</taxon>
        <taxon>Psychidae</taxon>
        <taxon>Oiketicinae</taxon>
        <taxon>Eumeta</taxon>
    </lineage>
</organism>
<evidence type="ECO:0000313" key="2">
    <source>
        <dbReference type="EMBL" id="GBP54217.1"/>
    </source>
</evidence>
<reference evidence="2 3" key="1">
    <citation type="journal article" date="2019" name="Commun. Biol.">
        <title>The bagworm genome reveals a unique fibroin gene that provides high tensile strength.</title>
        <authorList>
            <person name="Kono N."/>
            <person name="Nakamura H."/>
            <person name="Ohtoshi R."/>
            <person name="Tomita M."/>
            <person name="Numata K."/>
            <person name="Arakawa K."/>
        </authorList>
    </citation>
    <scope>NUCLEOTIDE SEQUENCE [LARGE SCALE GENOMIC DNA]</scope>
</reference>
<dbReference type="Proteomes" id="UP000299102">
    <property type="component" value="Unassembled WGS sequence"/>
</dbReference>
<sequence length="110" mass="12236">MVAPIFNYLSGESAARGRSVSLARRSLAWRRPSRARRGLYNYVNIYSLLQESPASPRPAKRVTKARHTHIRPRKPVGRRTPNATERRERRGGSSAPGMNIECARAGPGAN</sequence>